<reference evidence="3 5" key="2">
    <citation type="journal article" date="2018" name="PLoS ONE">
        <title>The draft genome of Kipferlia bialata reveals reductive genome evolution in fornicate parasites.</title>
        <authorList>
            <person name="Tanifuji G."/>
            <person name="Takabayashi S."/>
            <person name="Kume K."/>
            <person name="Takagi M."/>
            <person name="Nakayama T."/>
            <person name="Kamikawa R."/>
            <person name="Inagaki Y."/>
            <person name="Hashimoto T."/>
        </authorList>
    </citation>
    <scope>NUCLEOTIDE SEQUENCE [LARGE SCALE GENOMIC DNA]</scope>
    <source>
        <strain evidence="3">NY0173</strain>
    </source>
</reference>
<dbReference type="AlphaFoldDB" id="A0A9K3CT17"/>
<evidence type="ECO:0000256" key="2">
    <source>
        <dbReference type="SAM" id="Phobius"/>
    </source>
</evidence>
<dbReference type="Proteomes" id="UP000265618">
    <property type="component" value="Unassembled WGS sequence"/>
</dbReference>
<feature type="transmembrane region" description="Helical" evidence="2">
    <location>
        <begin position="477"/>
        <end position="501"/>
    </location>
</feature>
<feature type="transmembrane region" description="Helical" evidence="2">
    <location>
        <begin position="657"/>
        <end position="681"/>
    </location>
</feature>
<feature type="compositionally biased region" description="Basic and acidic residues" evidence="1">
    <location>
        <begin position="311"/>
        <end position="335"/>
    </location>
</feature>
<feature type="transmembrane region" description="Helical" evidence="2">
    <location>
        <begin position="717"/>
        <end position="735"/>
    </location>
</feature>
<feature type="transmembrane region" description="Helical" evidence="2">
    <location>
        <begin position="747"/>
        <end position="765"/>
    </location>
</feature>
<evidence type="ECO:0000313" key="5">
    <source>
        <dbReference type="Proteomes" id="UP000265618"/>
    </source>
</evidence>
<gene>
    <name evidence="3" type="ORF">KIPB_003917</name>
    <name evidence="4" type="ORF">KIPB_006343</name>
</gene>
<keyword evidence="2" id="KW-0812">Transmembrane</keyword>
<feature type="region of interest" description="Disordered" evidence="1">
    <location>
        <begin position="511"/>
        <end position="563"/>
    </location>
</feature>
<feature type="region of interest" description="Disordered" evidence="1">
    <location>
        <begin position="298"/>
        <end position="355"/>
    </location>
</feature>
<keyword evidence="5" id="KW-1185">Reference proteome</keyword>
<feature type="transmembrane region" description="Helical" evidence="2">
    <location>
        <begin position="67"/>
        <end position="85"/>
    </location>
</feature>
<feature type="compositionally biased region" description="Basic and acidic residues" evidence="1">
    <location>
        <begin position="530"/>
        <end position="546"/>
    </location>
</feature>
<proteinExistence type="predicted"/>
<feature type="transmembrane region" description="Helical" evidence="2">
    <location>
        <begin position="634"/>
        <end position="651"/>
    </location>
</feature>
<evidence type="ECO:0000256" key="1">
    <source>
        <dbReference type="SAM" id="MobiDB-lite"/>
    </source>
</evidence>
<feature type="transmembrane region" description="Helical" evidence="2">
    <location>
        <begin position="771"/>
        <end position="790"/>
    </location>
</feature>
<name>A0A9K3CT17_9EUKA</name>
<feature type="transmembrane region" description="Helical" evidence="2">
    <location>
        <begin position="128"/>
        <end position="149"/>
    </location>
</feature>
<dbReference type="EMBL" id="BDIP01001620">
    <property type="protein sequence ID" value="GIQ84783.1"/>
    <property type="molecule type" value="Genomic_DNA"/>
</dbReference>
<sequence>MSVVEPHTGEERGDVHTDHPPASLSPAAFKSMHIRRTVLCALACVQTQVCLLYFCVTASVVPGQLMRGIPGFSGGAFILGGILSLPSRQTLGGLLACVGMLLSLTQSIIVLMVSLFSVEGPDLATVALYGMLPMAVAMLALVELCLDVFGRSHRVSLHSPGICTNDALDECQSEGLDGLQGVEGEEESDNPKPGRPHCSPSTRSPLSLRAVVLMLACALNTCTLTSIPMALSTGIGGDTKVQSVWTGSGLGSVLGLVHFKEAASDSPMHLVPMFLSGAASLAVCWGIDIMVWSGDVTPKPEGHPSPSARLRRVDNYGSDQREKGEGGERDDEKSDRVKKRERQRKKQRARQRAREARECKTPGGIVIVKLRNIYAFACAWYLLCFYVFSRLMQGASSSGASPLLASDRSLAWHAIRFINEIVMATSAWVCQACVRLLTFRLLDPYSYRAALLLSVCCAGASQVALQLCSTELSISLTYLLLGTNMFVCLSLVLCVGGVYLLRVSDIEGPESQAQTRKGPCALGLMPPSVPRERETERERGGRDRDKGAHRHPSRPRQREGLGKGVSVAEHIDHVVASVLKLDLPQWHRYTQTQQSPVVSSKHIAHKGPTSSPTLGSDPAPNAVIPHPFIGRYPCVYVCLLLCGGTLSGIAVRQALNFAGASIATVPLSLGLAYLTPFLAFLPLGPGSPLLRRLSIGLSVLTPCIYLASHISQSGLALLLQWLSLPSLSTIPAVMLMEVAPRQHACMVFVYASILASWSSLVQSMMVAADTGLVLVLLGVVCSGVGVAGLYGHHVMRTWGRVCGWVRGGRSGDTPLL</sequence>
<evidence type="ECO:0000313" key="3">
    <source>
        <dbReference type="EMBL" id="GIQ82728.1"/>
    </source>
</evidence>
<feature type="transmembrane region" description="Helical" evidence="2">
    <location>
        <begin position="92"/>
        <end position="116"/>
    </location>
</feature>
<feature type="region of interest" description="Disordered" evidence="1">
    <location>
        <begin position="1"/>
        <end position="22"/>
    </location>
</feature>
<feature type="transmembrane region" description="Helical" evidence="2">
    <location>
        <begin position="38"/>
        <end position="61"/>
    </location>
</feature>
<keyword evidence="2" id="KW-1133">Transmembrane helix</keyword>
<organism evidence="3 5">
    <name type="scientific">Kipferlia bialata</name>
    <dbReference type="NCBI Taxonomy" id="797122"/>
    <lineage>
        <taxon>Eukaryota</taxon>
        <taxon>Metamonada</taxon>
        <taxon>Carpediemonas-like organisms</taxon>
        <taxon>Kipferlia</taxon>
    </lineage>
</organism>
<feature type="region of interest" description="Disordered" evidence="1">
    <location>
        <begin position="180"/>
        <end position="202"/>
    </location>
</feature>
<reference evidence="3" key="1">
    <citation type="submission" date="2016-10" db="EMBL/GenBank/DDBJ databases">
        <authorList>
            <person name="Tanifuji G."/>
            <person name="Kume K."/>
            <person name="Nakayama T."/>
            <person name="Takabayashi S."/>
            <person name="Hashimoto T."/>
        </authorList>
    </citation>
    <scope>NUCLEOTIDE SEQUENCE</scope>
    <source>
        <strain evidence="3">NY0173</strain>
    </source>
</reference>
<feature type="transmembrane region" description="Helical" evidence="2">
    <location>
        <begin position="372"/>
        <end position="388"/>
    </location>
</feature>
<evidence type="ECO:0000313" key="4">
    <source>
        <dbReference type="EMBL" id="GIQ84783.1"/>
    </source>
</evidence>
<feature type="compositionally biased region" description="Basic and acidic residues" evidence="1">
    <location>
        <begin position="7"/>
        <end position="19"/>
    </location>
</feature>
<feature type="compositionally biased region" description="Basic residues" evidence="1">
    <location>
        <begin position="336"/>
        <end position="351"/>
    </location>
</feature>
<comment type="caution">
    <text evidence="3">The sequence shown here is derived from an EMBL/GenBank/DDBJ whole genome shotgun (WGS) entry which is preliminary data.</text>
</comment>
<accession>A0A9K3CT17</accession>
<protein>
    <submittedName>
        <fullName evidence="3">Uncharacterized protein</fullName>
    </submittedName>
</protein>
<feature type="region of interest" description="Disordered" evidence="1">
    <location>
        <begin position="592"/>
        <end position="617"/>
    </location>
</feature>
<dbReference type="EMBL" id="BDIP01000793">
    <property type="protein sequence ID" value="GIQ82728.1"/>
    <property type="molecule type" value="Genomic_DNA"/>
</dbReference>
<keyword evidence="2" id="KW-0472">Membrane</keyword>
<feature type="transmembrane region" description="Helical" evidence="2">
    <location>
        <begin position="445"/>
        <end position="465"/>
    </location>
</feature>